<dbReference type="GO" id="GO:0009003">
    <property type="term" value="F:signal peptidase activity"/>
    <property type="evidence" value="ECO:0007669"/>
    <property type="project" value="UniProtKB-EC"/>
</dbReference>
<dbReference type="RefSeq" id="WP_197532723.1">
    <property type="nucleotide sequence ID" value="NZ_SJPP01000002.1"/>
</dbReference>
<evidence type="ECO:0000313" key="8">
    <source>
        <dbReference type="Proteomes" id="UP000320735"/>
    </source>
</evidence>
<dbReference type="AlphaFoldDB" id="A0A5C6BBL8"/>
<comment type="caution">
    <text evidence="7">The sequence shown here is derived from an EMBL/GenBank/DDBJ whole genome shotgun (WGS) entry which is preliminary data.</text>
</comment>
<dbReference type="EC" id="3.4.21.89" evidence="5"/>
<feature type="domain" description="Peptidase S26" evidence="6">
    <location>
        <begin position="189"/>
        <end position="332"/>
    </location>
</feature>
<dbReference type="PRINTS" id="PR00727">
    <property type="entry name" value="LEADERPTASE"/>
</dbReference>
<evidence type="ECO:0000259" key="6">
    <source>
        <dbReference type="Pfam" id="PF10502"/>
    </source>
</evidence>
<comment type="catalytic activity">
    <reaction evidence="5">
        <text>Cleavage of hydrophobic, N-terminal signal or leader sequences from secreted and periplasmic proteins.</text>
        <dbReference type="EC" id="3.4.21.89"/>
    </reaction>
</comment>
<name>A0A5C6BBL8_9PLAN</name>
<protein>
    <recommendedName>
        <fullName evidence="2 5">Signal peptidase I</fullName>
        <ecNumber evidence="5">3.4.21.89</ecNumber>
    </recommendedName>
</protein>
<evidence type="ECO:0000256" key="1">
    <source>
        <dbReference type="ARBA" id="ARBA00009370"/>
    </source>
</evidence>
<dbReference type="EMBL" id="SJPP01000002">
    <property type="protein sequence ID" value="TWU09473.1"/>
    <property type="molecule type" value="Genomic_DNA"/>
</dbReference>
<dbReference type="SUPFAM" id="SSF51306">
    <property type="entry name" value="LexA/Signal peptidase"/>
    <property type="match status" value="1"/>
</dbReference>
<dbReference type="PANTHER" id="PTHR43390:SF1">
    <property type="entry name" value="CHLOROPLAST PROCESSING PEPTIDASE"/>
    <property type="match status" value="1"/>
</dbReference>
<evidence type="ECO:0000256" key="4">
    <source>
        <dbReference type="ARBA" id="ARBA00022801"/>
    </source>
</evidence>
<evidence type="ECO:0000256" key="3">
    <source>
        <dbReference type="ARBA" id="ARBA00022670"/>
    </source>
</evidence>
<dbReference type="PANTHER" id="PTHR43390">
    <property type="entry name" value="SIGNAL PEPTIDASE I"/>
    <property type="match status" value="1"/>
</dbReference>
<keyword evidence="3 5" id="KW-0645">Protease</keyword>
<evidence type="ECO:0000256" key="2">
    <source>
        <dbReference type="ARBA" id="ARBA00019232"/>
    </source>
</evidence>
<evidence type="ECO:0000313" key="7">
    <source>
        <dbReference type="EMBL" id="TWU09473.1"/>
    </source>
</evidence>
<dbReference type="NCBIfam" id="TIGR02227">
    <property type="entry name" value="sigpep_I_bact"/>
    <property type="match status" value="1"/>
</dbReference>
<dbReference type="Gene3D" id="2.10.109.10">
    <property type="entry name" value="Umud Fragment, subunit A"/>
    <property type="match status" value="1"/>
</dbReference>
<feature type="transmembrane region" description="Helical" evidence="5">
    <location>
        <begin position="103"/>
        <end position="124"/>
    </location>
</feature>
<proteinExistence type="inferred from homology"/>
<dbReference type="GO" id="GO:0016020">
    <property type="term" value="C:membrane"/>
    <property type="evidence" value="ECO:0007669"/>
    <property type="project" value="UniProtKB-SubCell"/>
</dbReference>
<dbReference type="InterPro" id="IPR019756">
    <property type="entry name" value="Pept_S26A_signal_pept_1_Ser-AS"/>
</dbReference>
<dbReference type="InterPro" id="IPR036286">
    <property type="entry name" value="LexA/Signal_pep-like_sf"/>
</dbReference>
<feature type="transmembrane region" description="Helical" evidence="5">
    <location>
        <begin position="42"/>
        <end position="65"/>
    </location>
</feature>
<comment type="subcellular location">
    <subcellularLocation>
        <location evidence="5">Membrane</location>
        <topology evidence="5">Single-pass type II membrane protein</topology>
    </subcellularLocation>
</comment>
<dbReference type="Proteomes" id="UP000320735">
    <property type="component" value="Unassembled WGS sequence"/>
</dbReference>
<feature type="transmembrane region" description="Helical" evidence="5">
    <location>
        <begin position="71"/>
        <end position="91"/>
    </location>
</feature>
<organism evidence="7 8">
    <name type="scientific">Symmachiella macrocystis</name>
    <dbReference type="NCBI Taxonomy" id="2527985"/>
    <lineage>
        <taxon>Bacteria</taxon>
        <taxon>Pseudomonadati</taxon>
        <taxon>Planctomycetota</taxon>
        <taxon>Planctomycetia</taxon>
        <taxon>Planctomycetales</taxon>
        <taxon>Planctomycetaceae</taxon>
        <taxon>Symmachiella</taxon>
    </lineage>
</organism>
<feature type="transmembrane region" description="Helical" evidence="5">
    <location>
        <begin position="6"/>
        <end position="30"/>
    </location>
</feature>
<keyword evidence="5" id="KW-1133">Transmembrane helix</keyword>
<dbReference type="PROSITE" id="PS00501">
    <property type="entry name" value="SPASE_I_1"/>
    <property type="match status" value="1"/>
</dbReference>
<evidence type="ECO:0000256" key="5">
    <source>
        <dbReference type="RuleBase" id="RU362042"/>
    </source>
</evidence>
<dbReference type="GO" id="GO:0004252">
    <property type="term" value="F:serine-type endopeptidase activity"/>
    <property type="evidence" value="ECO:0007669"/>
    <property type="project" value="InterPro"/>
</dbReference>
<gene>
    <name evidence="7" type="primary">lepB_1</name>
    <name evidence="7" type="ORF">CA54_47150</name>
</gene>
<comment type="caution">
    <text evidence="5">Lacks conserved residue(s) required for the propagation of feature annotation.</text>
</comment>
<comment type="similarity">
    <text evidence="1 5">Belongs to the peptidase S26 family.</text>
</comment>
<dbReference type="CDD" id="cd06530">
    <property type="entry name" value="S26_SPase_I"/>
    <property type="match status" value="1"/>
</dbReference>
<dbReference type="InterPro" id="IPR019533">
    <property type="entry name" value="Peptidase_S26"/>
</dbReference>
<sequence length="341" mass="38558">MLTTTIFIAVLVGSLLTNFLLEAIILWLGARMAKIEAATIKRALWATVLISAAYLALMVLAWVTTSLLPQLQTVMAFTILAVAFAAPVLIISRVLRTKWWKSLLIWIPTLASTFLVQIALAFPVREHLFEAFTLPSNSMAPTLMGPHWEGVCKECGSRAVSSAYQIIEGEQPSPQLMICVDNFHESMVDNFDTHVHPQDRIIASKYLSPQRWDMIVFRYPEDPATRYVMRLVGLPGEEVVIRDGAVWIDGAKQQLPEHLRGLNYITKIEHFLEPMSGTVEFPAQLAEDEYFVLGDFSSRSKDSRLWYEGAPGHSKYAVPTDHLDGIVTHTYWPPSRWRVFR</sequence>
<dbReference type="InterPro" id="IPR000223">
    <property type="entry name" value="Pept_S26A_signal_pept_1"/>
</dbReference>
<dbReference type="GO" id="GO:0006465">
    <property type="term" value="P:signal peptide processing"/>
    <property type="evidence" value="ECO:0007669"/>
    <property type="project" value="InterPro"/>
</dbReference>
<keyword evidence="5" id="KW-0472">Membrane</keyword>
<keyword evidence="4 5" id="KW-0378">Hydrolase</keyword>
<keyword evidence="8" id="KW-1185">Reference proteome</keyword>
<reference evidence="7 8" key="1">
    <citation type="submission" date="2019-02" db="EMBL/GenBank/DDBJ databases">
        <title>Deep-cultivation of Planctomycetes and their phenomic and genomic characterization uncovers novel biology.</title>
        <authorList>
            <person name="Wiegand S."/>
            <person name="Jogler M."/>
            <person name="Boedeker C."/>
            <person name="Pinto D."/>
            <person name="Vollmers J."/>
            <person name="Rivas-Marin E."/>
            <person name="Kohn T."/>
            <person name="Peeters S.H."/>
            <person name="Heuer A."/>
            <person name="Rast P."/>
            <person name="Oberbeckmann S."/>
            <person name="Bunk B."/>
            <person name="Jeske O."/>
            <person name="Meyerdierks A."/>
            <person name="Storesund J.E."/>
            <person name="Kallscheuer N."/>
            <person name="Luecker S."/>
            <person name="Lage O.M."/>
            <person name="Pohl T."/>
            <person name="Merkel B.J."/>
            <person name="Hornburger P."/>
            <person name="Mueller R.-W."/>
            <person name="Bruemmer F."/>
            <person name="Labrenz M."/>
            <person name="Spormann A.M."/>
            <person name="Op Den Camp H."/>
            <person name="Overmann J."/>
            <person name="Amann R."/>
            <person name="Jetten M.S.M."/>
            <person name="Mascher T."/>
            <person name="Medema M.H."/>
            <person name="Devos D.P."/>
            <person name="Kaster A.-K."/>
            <person name="Ovreas L."/>
            <person name="Rohde M."/>
            <person name="Galperin M.Y."/>
            <person name="Jogler C."/>
        </authorList>
    </citation>
    <scope>NUCLEOTIDE SEQUENCE [LARGE SCALE GENOMIC DNA]</scope>
    <source>
        <strain evidence="7 8">CA54</strain>
    </source>
</reference>
<dbReference type="Pfam" id="PF10502">
    <property type="entry name" value="Peptidase_S26"/>
    <property type="match status" value="1"/>
</dbReference>
<accession>A0A5C6BBL8</accession>
<keyword evidence="5" id="KW-0812">Transmembrane</keyword>